<keyword evidence="1" id="KW-0805">Transcription regulation</keyword>
<reference evidence="5" key="1">
    <citation type="journal article" date="2021" name="PeerJ">
        <title>Extensive microbial diversity within the chicken gut microbiome revealed by metagenomics and culture.</title>
        <authorList>
            <person name="Gilroy R."/>
            <person name="Ravi A."/>
            <person name="Getino M."/>
            <person name="Pursley I."/>
            <person name="Horton D.L."/>
            <person name="Alikhan N.F."/>
            <person name="Baker D."/>
            <person name="Gharbi K."/>
            <person name="Hall N."/>
            <person name="Watson M."/>
            <person name="Adriaenssens E.M."/>
            <person name="Foster-Nyarko E."/>
            <person name="Jarju S."/>
            <person name="Secka A."/>
            <person name="Antonio M."/>
            <person name="Oren A."/>
            <person name="Chaudhuri R.R."/>
            <person name="La Ragione R."/>
            <person name="Hildebrand F."/>
            <person name="Pallen M.J."/>
        </authorList>
    </citation>
    <scope>NUCLEOTIDE SEQUENCE</scope>
    <source>
        <strain evidence="5">CHK174-6876</strain>
    </source>
</reference>
<dbReference type="EMBL" id="DYXG01000009">
    <property type="protein sequence ID" value="HJE96114.1"/>
    <property type="molecule type" value="Genomic_DNA"/>
</dbReference>
<comment type="caution">
    <text evidence="5">The sequence shown here is derived from an EMBL/GenBank/DDBJ whole genome shotgun (WGS) entry which is preliminary data.</text>
</comment>
<organism evidence="5 6">
    <name type="scientific">Ligilactobacillus acidipiscis</name>
    <dbReference type="NCBI Taxonomy" id="89059"/>
    <lineage>
        <taxon>Bacteria</taxon>
        <taxon>Bacillati</taxon>
        <taxon>Bacillota</taxon>
        <taxon>Bacilli</taxon>
        <taxon>Lactobacillales</taxon>
        <taxon>Lactobacillaceae</taxon>
        <taxon>Ligilactobacillus</taxon>
    </lineage>
</organism>
<proteinExistence type="predicted"/>
<accession>A0A921JZG5</accession>
<dbReference type="SUPFAM" id="SSF46785">
    <property type="entry name" value="Winged helix' DNA-binding domain"/>
    <property type="match status" value="1"/>
</dbReference>
<dbReference type="PROSITE" id="PS50987">
    <property type="entry name" value="HTH_ARSR_2"/>
    <property type="match status" value="1"/>
</dbReference>
<feature type="domain" description="HTH arsR-type" evidence="4">
    <location>
        <begin position="11"/>
        <end position="105"/>
    </location>
</feature>
<dbReference type="InterPro" id="IPR036388">
    <property type="entry name" value="WH-like_DNA-bd_sf"/>
</dbReference>
<dbReference type="PANTHER" id="PTHR43132:SF6">
    <property type="entry name" value="HTH-TYPE TRANSCRIPTIONAL REPRESSOR CZRA"/>
    <property type="match status" value="1"/>
</dbReference>
<dbReference type="InterPro" id="IPR001845">
    <property type="entry name" value="HTH_ArsR_DNA-bd_dom"/>
</dbReference>
<sequence length="112" mass="12923">MEKSAQEVTLIDTAHLTELEQIIKLLNNPTRVQMLYVLEQKPLNVKEIGNLLNIDQPLVSHNLALLRQHQLVSAQRHGKYNQYQLNDPHILDIINEMLAHVDHVIRGKKHGE</sequence>
<dbReference type="CDD" id="cd00090">
    <property type="entry name" value="HTH_ARSR"/>
    <property type="match status" value="1"/>
</dbReference>
<dbReference type="SMART" id="SM00418">
    <property type="entry name" value="HTH_ARSR"/>
    <property type="match status" value="1"/>
</dbReference>
<dbReference type="NCBIfam" id="NF033788">
    <property type="entry name" value="HTH_metalloreg"/>
    <property type="match status" value="1"/>
</dbReference>
<keyword evidence="3" id="KW-0804">Transcription</keyword>
<reference evidence="5" key="2">
    <citation type="submission" date="2021-09" db="EMBL/GenBank/DDBJ databases">
        <authorList>
            <person name="Gilroy R."/>
        </authorList>
    </citation>
    <scope>NUCLEOTIDE SEQUENCE</scope>
    <source>
        <strain evidence="5">CHK174-6876</strain>
    </source>
</reference>
<evidence type="ECO:0000256" key="2">
    <source>
        <dbReference type="ARBA" id="ARBA00023125"/>
    </source>
</evidence>
<dbReference type="InterPro" id="IPR036390">
    <property type="entry name" value="WH_DNA-bd_sf"/>
</dbReference>
<evidence type="ECO:0000313" key="6">
    <source>
        <dbReference type="Proteomes" id="UP000707535"/>
    </source>
</evidence>
<dbReference type="InterPro" id="IPR011991">
    <property type="entry name" value="ArsR-like_HTH"/>
</dbReference>
<dbReference type="PANTHER" id="PTHR43132">
    <property type="entry name" value="ARSENICAL RESISTANCE OPERON REPRESSOR ARSR-RELATED"/>
    <property type="match status" value="1"/>
</dbReference>
<gene>
    <name evidence="5" type="ORF">K8V00_00710</name>
</gene>
<evidence type="ECO:0000259" key="4">
    <source>
        <dbReference type="PROSITE" id="PS50987"/>
    </source>
</evidence>
<protein>
    <submittedName>
        <fullName evidence="5">Metalloregulator ArsR/SmtB family transcription factor</fullName>
    </submittedName>
</protein>
<evidence type="ECO:0000313" key="5">
    <source>
        <dbReference type="EMBL" id="HJE96114.1"/>
    </source>
</evidence>
<evidence type="ECO:0000256" key="1">
    <source>
        <dbReference type="ARBA" id="ARBA00023015"/>
    </source>
</evidence>
<dbReference type="GO" id="GO:0003700">
    <property type="term" value="F:DNA-binding transcription factor activity"/>
    <property type="evidence" value="ECO:0007669"/>
    <property type="project" value="InterPro"/>
</dbReference>
<evidence type="ECO:0000256" key="3">
    <source>
        <dbReference type="ARBA" id="ARBA00023163"/>
    </source>
</evidence>
<name>A0A921JZG5_9LACO</name>
<dbReference type="Proteomes" id="UP000707535">
    <property type="component" value="Unassembled WGS sequence"/>
</dbReference>
<dbReference type="AlphaFoldDB" id="A0A921JZG5"/>
<dbReference type="Gene3D" id="1.10.10.10">
    <property type="entry name" value="Winged helix-like DNA-binding domain superfamily/Winged helix DNA-binding domain"/>
    <property type="match status" value="1"/>
</dbReference>
<dbReference type="InterPro" id="IPR051011">
    <property type="entry name" value="Metal_resp_trans_reg"/>
</dbReference>
<keyword evidence="2" id="KW-0238">DNA-binding</keyword>
<dbReference type="Pfam" id="PF01022">
    <property type="entry name" value="HTH_5"/>
    <property type="match status" value="1"/>
</dbReference>
<dbReference type="PRINTS" id="PR00778">
    <property type="entry name" value="HTHARSR"/>
</dbReference>
<dbReference type="GO" id="GO:0003677">
    <property type="term" value="F:DNA binding"/>
    <property type="evidence" value="ECO:0007669"/>
    <property type="project" value="UniProtKB-KW"/>
</dbReference>